<dbReference type="AlphaFoldDB" id="A0AAN7PAP1"/>
<comment type="caution">
    <text evidence="1">The sequence shown here is derived from an EMBL/GenBank/DDBJ whole genome shotgun (WGS) entry which is preliminary data.</text>
</comment>
<proteinExistence type="predicted"/>
<evidence type="ECO:0008006" key="3">
    <source>
        <dbReference type="Google" id="ProtNLM"/>
    </source>
</evidence>
<dbReference type="Proteomes" id="UP001353858">
    <property type="component" value="Unassembled WGS sequence"/>
</dbReference>
<protein>
    <recommendedName>
        <fullName evidence="3">DUF4806 domain-containing protein</fullName>
    </recommendedName>
</protein>
<evidence type="ECO:0000313" key="1">
    <source>
        <dbReference type="EMBL" id="KAK4881112.1"/>
    </source>
</evidence>
<evidence type="ECO:0000313" key="2">
    <source>
        <dbReference type="Proteomes" id="UP001353858"/>
    </source>
</evidence>
<dbReference type="EMBL" id="JARPUR010000002">
    <property type="protein sequence ID" value="KAK4881112.1"/>
    <property type="molecule type" value="Genomic_DNA"/>
</dbReference>
<reference evidence="2" key="1">
    <citation type="submission" date="2023-01" db="EMBL/GenBank/DDBJ databases">
        <title>Key to firefly adult light organ development and bioluminescence: homeobox transcription factors regulate luciferase expression and transportation to peroxisome.</title>
        <authorList>
            <person name="Fu X."/>
        </authorList>
    </citation>
    <scope>NUCLEOTIDE SEQUENCE [LARGE SCALE GENOMIC DNA]</scope>
</reference>
<sequence length="239" mass="26956">MGYEVRFLIVPFLHMDFILRIDIIHQLGVLLDGKQKCVHFNNLIKPWIHPNRGHKENKKIIVVEPLTLPQLENECCTSEQDKITINNCFKTGTSRIEEDPESSQVIIDLVEDALLGKLKCGNKNILNLCLNSVDGNQSVEDPTASKQKAFVDSESVPLAIVKDLSLLGGSTTKDLVRRIMYHTFSNNIGALYSYKRQKGKKVFKTLLLQTAILKAVCRQFNEATDLEIVNGIKLCRYTG</sequence>
<organism evidence="1 2">
    <name type="scientific">Aquatica leii</name>
    <dbReference type="NCBI Taxonomy" id="1421715"/>
    <lineage>
        <taxon>Eukaryota</taxon>
        <taxon>Metazoa</taxon>
        <taxon>Ecdysozoa</taxon>
        <taxon>Arthropoda</taxon>
        <taxon>Hexapoda</taxon>
        <taxon>Insecta</taxon>
        <taxon>Pterygota</taxon>
        <taxon>Neoptera</taxon>
        <taxon>Endopterygota</taxon>
        <taxon>Coleoptera</taxon>
        <taxon>Polyphaga</taxon>
        <taxon>Elateriformia</taxon>
        <taxon>Elateroidea</taxon>
        <taxon>Lampyridae</taxon>
        <taxon>Luciolinae</taxon>
        <taxon>Aquatica</taxon>
    </lineage>
</organism>
<name>A0AAN7PAP1_9COLE</name>
<gene>
    <name evidence="1" type="ORF">RN001_004431</name>
</gene>
<accession>A0AAN7PAP1</accession>
<keyword evidence="2" id="KW-1185">Reference proteome</keyword>